<protein>
    <recommendedName>
        <fullName evidence="5">DUF4190 domain-containing protein</fullName>
    </recommendedName>
</protein>
<comment type="caution">
    <text evidence="3">The sequence shown here is derived from an EMBL/GenBank/DDBJ whole genome shotgun (WGS) entry which is preliminary data.</text>
</comment>
<feature type="transmembrane region" description="Helical" evidence="2">
    <location>
        <begin position="117"/>
        <end position="148"/>
    </location>
</feature>
<keyword evidence="2" id="KW-0812">Transmembrane</keyword>
<proteinExistence type="predicted"/>
<name>A0ABV6RVH1_9GAMM</name>
<dbReference type="EMBL" id="JBHLTG010000006">
    <property type="protein sequence ID" value="MFC0680776.1"/>
    <property type="molecule type" value="Genomic_DNA"/>
</dbReference>
<keyword evidence="2" id="KW-0472">Membrane</keyword>
<organism evidence="3 4">
    <name type="scientific">Lysobacter korlensis</name>
    <dbReference type="NCBI Taxonomy" id="553636"/>
    <lineage>
        <taxon>Bacteria</taxon>
        <taxon>Pseudomonadati</taxon>
        <taxon>Pseudomonadota</taxon>
        <taxon>Gammaproteobacteria</taxon>
        <taxon>Lysobacterales</taxon>
        <taxon>Lysobacteraceae</taxon>
        <taxon>Lysobacter</taxon>
    </lineage>
</organism>
<accession>A0ABV6RVH1</accession>
<sequence length="158" mass="15476">MTNVPPPPPGDVPPPAGNVPPAGSVPPAGNVPPAASVPPPASGAGAYSAPGPGPSPYAAPPSGGGGPKQGLSLTSFIVGLAGLLILSWIPILGLLAGIAAVVLGFMAKGREPGAPQWMWIVGVIAGFVTILLNLIFSFLFLILPIMLIGSVGTIPTSP</sequence>
<evidence type="ECO:0000313" key="4">
    <source>
        <dbReference type="Proteomes" id="UP001589896"/>
    </source>
</evidence>
<evidence type="ECO:0000313" key="3">
    <source>
        <dbReference type="EMBL" id="MFC0680776.1"/>
    </source>
</evidence>
<feature type="compositionally biased region" description="Low complexity" evidence="1">
    <location>
        <begin position="19"/>
        <end position="34"/>
    </location>
</feature>
<feature type="compositionally biased region" description="Pro residues" evidence="1">
    <location>
        <begin position="1"/>
        <end position="18"/>
    </location>
</feature>
<evidence type="ECO:0000256" key="1">
    <source>
        <dbReference type="SAM" id="MobiDB-lite"/>
    </source>
</evidence>
<dbReference type="RefSeq" id="WP_386672818.1">
    <property type="nucleotide sequence ID" value="NZ_JBHLTG010000006.1"/>
</dbReference>
<dbReference type="Proteomes" id="UP001589896">
    <property type="component" value="Unassembled WGS sequence"/>
</dbReference>
<keyword evidence="2" id="KW-1133">Transmembrane helix</keyword>
<feature type="region of interest" description="Disordered" evidence="1">
    <location>
        <begin position="1"/>
        <end position="65"/>
    </location>
</feature>
<gene>
    <name evidence="3" type="ORF">ACFFGH_23345</name>
</gene>
<evidence type="ECO:0000256" key="2">
    <source>
        <dbReference type="SAM" id="Phobius"/>
    </source>
</evidence>
<evidence type="ECO:0008006" key="5">
    <source>
        <dbReference type="Google" id="ProtNLM"/>
    </source>
</evidence>
<feature type="transmembrane region" description="Helical" evidence="2">
    <location>
        <begin position="76"/>
        <end position="105"/>
    </location>
</feature>
<reference evidence="3 4" key="1">
    <citation type="submission" date="2024-09" db="EMBL/GenBank/DDBJ databases">
        <authorList>
            <person name="Sun Q."/>
            <person name="Mori K."/>
        </authorList>
    </citation>
    <scope>NUCLEOTIDE SEQUENCE [LARGE SCALE GENOMIC DNA]</scope>
    <source>
        <strain evidence="3 4">KCTC 23076</strain>
    </source>
</reference>
<keyword evidence="4" id="KW-1185">Reference proteome</keyword>